<dbReference type="EC" id="2.9.1.1" evidence="8"/>
<dbReference type="GO" id="GO:0004125">
    <property type="term" value="F:L-seryl-tRNA(Sec) selenium transferase activity"/>
    <property type="evidence" value="ECO:0007669"/>
    <property type="project" value="UniProtKB-UniRule"/>
</dbReference>
<evidence type="ECO:0000256" key="7">
    <source>
        <dbReference type="ARBA" id="ARBA00044507"/>
    </source>
</evidence>
<evidence type="ECO:0000256" key="2">
    <source>
        <dbReference type="ARBA" id="ARBA00022490"/>
    </source>
</evidence>
<evidence type="ECO:0000256" key="1">
    <source>
        <dbReference type="ARBA" id="ARBA00001933"/>
    </source>
</evidence>
<keyword evidence="2 8" id="KW-0963">Cytoplasm</keyword>
<dbReference type="RefSeq" id="WP_076614837.1">
    <property type="nucleotide sequence ID" value="NZ_CP019323.1"/>
</dbReference>
<comment type="subcellular location">
    <subcellularLocation>
        <location evidence="8">Cytoplasm</location>
    </subcellularLocation>
</comment>
<dbReference type="GO" id="GO:0005737">
    <property type="term" value="C:cytoplasm"/>
    <property type="evidence" value="ECO:0007669"/>
    <property type="project" value="UniProtKB-SubCell"/>
</dbReference>
<dbReference type="AlphaFoldDB" id="A0A1P8Q2U6"/>
<dbReference type="EMBL" id="CP019323">
    <property type="protein sequence ID" value="APX72204.1"/>
    <property type="molecule type" value="Genomic_DNA"/>
</dbReference>
<dbReference type="InterPro" id="IPR004534">
    <property type="entry name" value="SelA_trans"/>
</dbReference>
<dbReference type="Proteomes" id="UP000187499">
    <property type="component" value="Chromosome"/>
</dbReference>
<evidence type="ECO:0000256" key="8">
    <source>
        <dbReference type="HAMAP-Rule" id="MF_00423"/>
    </source>
</evidence>
<dbReference type="GO" id="GO:0001717">
    <property type="term" value="P:conversion of seryl-tRNAsec to selenocys-tRNAsec"/>
    <property type="evidence" value="ECO:0007669"/>
    <property type="project" value="UniProtKB-UniRule"/>
</dbReference>
<comment type="function">
    <text evidence="8">Converts seryl-tRNA(Sec) to selenocysteinyl-tRNA(Sec) required for selenoprotein biosynthesis.</text>
</comment>
<name>A0A1P8Q2U6_9LACO</name>
<dbReference type="UniPathway" id="UPA00906">
    <property type="reaction ID" value="UER00896"/>
</dbReference>
<dbReference type="KEGG" id="lalw:BTM29_06370"/>
<keyword evidence="4 8" id="KW-0663">Pyridoxal phosphate</keyword>
<dbReference type="SUPFAM" id="SSF53383">
    <property type="entry name" value="PLP-dependent transferases"/>
    <property type="match status" value="1"/>
</dbReference>
<feature type="modified residue" description="N6-(pyridoxal phosphate)lysine" evidence="8 9">
    <location>
        <position position="292"/>
    </location>
</feature>
<dbReference type="Pfam" id="PF03841">
    <property type="entry name" value="SelA"/>
    <property type="match status" value="1"/>
</dbReference>
<dbReference type="InterPro" id="IPR015424">
    <property type="entry name" value="PyrdxlP-dep_Trfase"/>
</dbReference>
<comment type="similarity">
    <text evidence="7 8">Belongs to the SelA family.</text>
</comment>
<evidence type="ECO:0000256" key="6">
    <source>
        <dbReference type="ARBA" id="ARBA00023266"/>
    </source>
</evidence>
<proteinExistence type="inferred from homology"/>
<dbReference type="PANTHER" id="PTHR32328">
    <property type="entry name" value="L-SERYL-TRNA(SEC) SELENIUM TRANSFERASE"/>
    <property type="match status" value="1"/>
</dbReference>
<dbReference type="Gene3D" id="3.90.1150.180">
    <property type="match status" value="1"/>
</dbReference>
<gene>
    <name evidence="8" type="primary">selA</name>
    <name evidence="10" type="ORF">BTM29_06370</name>
</gene>
<dbReference type="HAMAP" id="MF_00423">
    <property type="entry name" value="SelA"/>
    <property type="match status" value="1"/>
</dbReference>
<dbReference type="STRING" id="1847728.BTM29_06370"/>
<reference evidence="11" key="1">
    <citation type="submission" date="2016-12" db="EMBL/GenBank/DDBJ databases">
        <authorList>
            <person name="Jung M.Y."/>
            <person name="Lee S.H."/>
        </authorList>
    </citation>
    <scope>NUCLEOTIDE SEQUENCE [LARGE SCALE GENOMIC DNA]</scope>
    <source>
        <strain evidence="11">WiKim39</strain>
    </source>
</reference>
<evidence type="ECO:0000256" key="3">
    <source>
        <dbReference type="ARBA" id="ARBA00022679"/>
    </source>
</evidence>
<dbReference type="PANTHER" id="PTHR32328:SF0">
    <property type="entry name" value="L-SERYL-TRNA(SEC) SELENIUM TRANSFERASE"/>
    <property type="match status" value="1"/>
</dbReference>
<evidence type="ECO:0000256" key="9">
    <source>
        <dbReference type="PIRSR" id="PIRSR618319-50"/>
    </source>
</evidence>
<keyword evidence="11" id="KW-1185">Reference proteome</keyword>
<evidence type="ECO:0000313" key="11">
    <source>
        <dbReference type="Proteomes" id="UP000187499"/>
    </source>
</evidence>
<dbReference type="GO" id="GO:0001514">
    <property type="term" value="P:selenocysteine incorporation"/>
    <property type="evidence" value="ECO:0007669"/>
    <property type="project" value="UniProtKB-UniRule"/>
</dbReference>
<evidence type="ECO:0000313" key="10">
    <source>
        <dbReference type="EMBL" id="APX72204.1"/>
    </source>
</evidence>
<dbReference type="OrthoDB" id="9787096at2"/>
<keyword evidence="6 8" id="KW-0711">Selenium</keyword>
<keyword evidence="5 8" id="KW-0648">Protein biosynthesis</keyword>
<evidence type="ECO:0000256" key="5">
    <source>
        <dbReference type="ARBA" id="ARBA00022917"/>
    </source>
</evidence>
<comment type="cofactor">
    <cofactor evidence="1 8 9">
        <name>pyridoxal 5'-phosphate</name>
        <dbReference type="ChEBI" id="CHEBI:597326"/>
    </cofactor>
</comment>
<comment type="pathway">
    <text evidence="8">Aminoacyl-tRNA biosynthesis; selenocysteinyl-tRNA(Sec) biosynthesis; selenocysteinyl-tRNA(Sec) from L-seryl-tRNA(Sec) (bacterial route): step 1/1.</text>
</comment>
<organism evidence="10 11">
    <name type="scientific">Companilactobacillus allii</name>
    <dbReference type="NCBI Taxonomy" id="1847728"/>
    <lineage>
        <taxon>Bacteria</taxon>
        <taxon>Bacillati</taxon>
        <taxon>Bacillota</taxon>
        <taxon>Bacilli</taxon>
        <taxon>Lactobacillales</taxon>
        <taxon>Lactobacillaceae</taxon>
        <taxon>Companilactobacillus</taxon>
    </lineage>
</organism>
<accession>A0A1P8Q2U6</accession>
<dbReference type="Gene3D" id="3.40.640.10">
    <property type="entry name" value="Type I PLP-dependent aspartate aminotransferase-like (Major domain)"/>
    <property type="match status" value="1"/>
</dbReference>
<comment type="catalytic activity">
    <reaction evidence="8">
        <text>L-seryl-tRNA(Sec) + selenophosphate + H(+) = L-selenocysteinyl-tRNA(Sec) + phosphate</text>
        <dbReference type="Rhea" id="RHEA:22728"/>
        <dbReference type="Rhea" id="RHEA-COMP:9742"/>
        <dbReference type="Rhea" id="RHEA-COMP:9743"/>
        <dbReference type="ChEBI" id="CHEBI:15378"/>
        <dbReference type="ChEBI" id="CHEBI:16144"/>
        <dbReference type="ChEBI" id="CHEBI:43474"/>
        <dbReference type="ChEBI" id="CHEBI:78533"/>
        <dbReference type="ChEBI" id="CHEBI:78573"/>
        <dbReference type="EC" id="2.9.1.1"/>
    </reaction>
</comment>
<dbReference type="NCBIfam" id="TIGR00474">
    <property type="entry name" value="selA"/>
    <property type="match status" value="1"/>
</dbReference>
<sequence>MDSKILLRKLPSVNDLLNLDKIEFWNQNHDLVEIKSAITQVLNETRRSILTNEFQNDIDIPYFENAIEKILRDNRVSELQPVVNATGVILHTNLGRAKLAIEAQESLALMSGHSTNLEYDITQGKRGDRYKVIGKLIHELTGAEDAIVVNNNAAAVMLVLSTLFNGKEVIISRGQLVEIGGSFRVPDIITSTGGVLKEIGTTNKTHIKDYEEAINEDTGGILLVHTSNYKLIGFTETPNSNELAKIAHKNDLPLVNDLGSGLMIDLNSYGLSEPTIKQEVENCDLVMFSGDKLLGGPQAGIIAGKKKYIDKLKHNQLLRALRVDKATLAALVATLKLYRDPKKAIKKIPVLRDLTISKAELQYKADTLKDRIDSDTNFSAEVINGTTVVGGGAFPDVKLPTLLIDLKSNISATKLNELLAYAKYPIIARISHENVLLDIRTIDESEFEKVISALNEIKN</sequence>
<protein>
    <recommendedName>
        <fullName evidence="8">L-seryl-tRNA(Sec) selenium transferase</fullName>
        <ecNumber evidence="8">2.9.1.1</ecNumber>
    </recommendedName>
    <alternativeName>
        <fullName evidence="8">Selenocysteine synthase</fullName>
        <shortName evidence="8">Sec synthase</shortName>
    </alternativeName>
    <alternativeName>
        <fullName evidence="8">Selenocysteinyl-tRNA(Sec) synthase</fullName>
    </alternativeName>
</protein>
<keyword evidence="3 8" id="KW-0808">Transferase</keyword>
<evidence type="ECO:0000256" key="4">
    <source>
        <dbReference type="ARBA" id="ARBA00022898"/>
    </source>
</evidence>
<dbReference type="InterPro" id="IPR015421">
    <property type="entry name" value="PyrdxlP-dep_Trfase_major"/>
</dbReference>
<dbReference type="InterPro" id="IPR018319">
    <property type="entry name" value="SelA-like"/>
</dbReference>